<feature type="region of interest" description="Disordered" evidence="4">
    <location>
        <begin position="16"/>
        <end position="116"/>
    </location>
</feature>
<feature type="compositionally biased region" description="Low complexity" evidence="4">
    <location>
        <begin position="445"/>
        <end position="461"/>
    </location>
</feature>
<dbReference type="PANTHER" id="PTHR37533">
    <property type="entry name" value="FLAGELLAR HOOK-LENGTH CONTROL PROTEIN"/>
    <property type="match status" value="1"/>
</dbReference>
<dbReference type="Pfam" id="PF02120">
    <property type="entry name" value="Flg_hook"/>
    <property type="match status" value="1"/>
</dbReference>
<proteinExistence type="inferred from homology"/>
<dbReference type="InterPro" id="IPR052563">
    <property type="entry name" value="FliK"/>
</dbReference>
<dbReference type="CDD" id="cd17470">
    <property type="entry name" value="T3SS_Flik_C"/>
    <property type="match status" value="1"/>
</dbReference>
<dbReference type="RefSeq" id="WP_130393559.1">
    <property type="nucleotide sequence ID" value="NZ_SGXM01000010.1"/>
</dbReference>
<keyword evidence="6" id="KW-0969">Cilium</keyword>
<sequence length="497" mass="48537">MIDISQIAGNAAAALSNLKSPDPARGNDANLFQETLSRARQDNQAATTAVKVPAKDGKQAEAGKNGKGGHDAAAQKPADKAQASPNNALPKQDTGKVAKSDGSAKDAGAQDTSDAKDDATASADAAAVAAALAAAALLAPLPTPQPANQAAGAADATALAGLPALPGQPAPAVATAAPLVATPAAAADAAADAAALQAQADANKPAGIVTEAPKGSVPNVADTLALIAQQRAALQNNTPTAADKLAAAATAATPPATQNAGGQGAGQQQANLGQSGQPALPQGDVQATQTAPSATPFAAAQASVRTGEAADTGATNASSAATMASALAAQSATQHASASAATAAARAAIAPHMADSQWSQALGQQMVRLSTQGAQTAELDLNPPNLGPLKVVLNVVNDQAQAQFVSPHQAVRAAVEAALPQLRTSMAEAGIQLGHTSVGADSFAQAGNNGQQQQQPQRQSGNGFGQAMGFGSEPAAPAPATPRAPRVLARGEVDTFA</sequence>
<comment type="similarity">
    <text evidence="2">Belongs to the FliK family.</text>
</comment>
<evidence type="ECO:0000259" key="5">
    <source>
        <dbReference type="Pfam" id="PF02120"/>
    </source>
</evidence>
<dbReference type="Proteomes" id="UP000291078">
    <property type="component" value="Unassembled WGS sequence"/>
</dbReference>
<dbReference type="InterPro" id="IPR038610">
    <property type="entry name" value="FliK-like_C_sf"/>
</dbReference>
<feature type="compositionally biased region" description="Basic and acidic residues" evidence="4">
    <location>
        <begin position="93"/>
        <end position="104"/>
    </location>
</feature>
<gene>
    <name evidence="6" type="ORF">EV147_4665</name>
</gene>
<organism evidence="6 7">
    <name type="scientific">Cupriavidus agavae</name>
    <dbReference type="NCBI Taxonomy" id="1001822"/>
    <lineage>
        <taxon>Bacteria</taxon>
        <taxon>Pseudomonadati</taxon>
        <taxon>Pseudomonadota</taxon>
        <taxon>Betaproteobacteria</taxon>
        <taxon>Burkholderiales</taxon>
        <taxon>Burkholderiaceae</taxon>
        <taxon>Cupriavidus</taxon>
    </lineage>
</organism>
<keyword evidence="3" id="KW-1005">Bacterial flagellum biogenesis</keyword>
<dbReference type="GO" id="GO:0009424">
    <property type="term" value="C:bacterial-type flagellum hook"/>
    <property type="evidence" value="ECO:0007669"/>
    <property type="project" value="InterPro"/>
</dbReference>
<comment type="caution">
    <text evidence="6">The sequence shown here is derived from an EMBL/GenBank/DDBJ whole genome shotgun (WGS) entry which is preliminary data.</text>
</comment>
<evidence type="ECO:0000256" key="4">
    <source>
        <dbReference type="SAM" id="MobiDB-lite"/>
    </source>
</evidence>
<dbReference type="OrthoDB" id="8596319at2"/>
<keyword evidence="7" id="KW-1185">Reference proteome</keyword>
<feature type="compositionally biased region" description="Low complexity" evidence="4">
    <location>
        <begin position="71"/>
        <end position="85"/>
    </location>
</feature>
<dbReference type="AlphaFoldDB" id="A0A4Q7RDZ8"/>
<dbReference type="GO" id="GO:0044780">
    <property type="term" value="P:bacterial-type flagellum assembly"/>
    <property type="evidence" value="ECO:0007669"/>
    <property type="project" value="InterPro"/>
</dbReference>
<feature type="domain" description="Flagellar hook-length control protein-like C-terminal" evidence="5">
    <location>
        <begin position="364"/>
        <end position="445"/>
    </location>
</feature>
<evidence type="ECO:0000313" key="7">
    <source>
        <dbReference type="Proteomes" id="UP000291078"/>
    </source>
</evidence>
<feature type="region of interest" description="Disordered" evidence="4">
    <location>
        <begin position="245"/>
        <end position="304"/>
    </location>
</feature>
<dbReference type="InterPro" id="IPR001635">
    <property type="entry name" value="Flag_hook_Flik"/>
</dbReference>
<protein>
    <submittedName>
        <fullName evidence="6">Flagellar hook-length control protein FliK</fullName>
    </submittedName>
</protein>
<evidence type="ECO:0000256" key="1">
    <source>
        <dbReference type="ARBA" id="ARBA00003944"/>
    </source>
</evidence>
<keyword evidence="6" id="KW-0282">Flagellum</keyword>
<dbReference type="Gene3D" id="3.30.750.140">
    <property type="match status" value="1"/>
</dbReference>
<feature type="compositionally biased region" description="Polar residues" evidence="4">
    <location>
        <begin position="30"/>
        <end position="47"/>
    </location>
</feature>
<dbReference type="EMBL" id="SGXM01000010">
    <property type="protein sequence ID" value="RZT30817.1"/>
    <property type="molecule type" value="Genomic_DNA"/>
</dbReference>
<evidence type="ECO:0000313" key="6">
    <source>
        <dbReference type="EMBL" id="RZT30817.1"/>
    </source>
</evidence>
<name>A0A4Q7RDZ8_9BURK</name>
<reference evidence="6 7" key="1">
    <citation type="journal article" date="2015" name="Stand. Genomic Sci.">
        <title>Genomic Encyclopedia of Bacterial and Archaeal Type Strains, Phase III: the genomes of soil and plant-associated and newly described type strains.</title>
        <authorList>
            <person name="Whitman W.B."/>
            <person name="Woyke T."/>
            <person name="Klenk H.P."/>
            <person name="Zhou Y."/>
            <person name="Lilburn T.G."/>
            <person name="Beck B.J."/>
            <person name="De Vos P."/>
            <person name="Vandamme P."/>
            <person name="Eisen J.A."/>
            <person name="Garrity G."/>
            <person name="Hugenholtz P."/>
            <person name="Kyrpides N.C."/>
        </authorList>
    </citation>
    <scope>NUCLEOTIDE SEQUENCE [LARGE SCALE GENOMIC DNA]</scope>
    <source>
        <strain evidence="6 7">ASC-9842</strain>
    </source>
</reference>
<evidence type="ECO:0000256" key="2">
    <source>
        <dbReference type="ARBA" id="ARBA00009149"/>
    </source>
</evidence>
<comment type="function">
    <text evidence="1">Controls the length of the flagellar hook.</text>
</comment>
<dbReference type="InterPro" id="IPR021136">
    <property type="entry name" value="Flagellar_hook_control-like_C"/>
</dbReference>
<accession>A0A4Q7RDZ8</accession>
<feature type="compositionally biased region" description="Low complexity" evidence="4">
    <location>
        <begin position="286"/>
        <end position="304"/>
    </location>
</feature>
<evidence type="ECO:0000256" key="3">
    <source>
        <dbReference type="ARBA" id="ARBA00022795"/>
    </source>
</evidence>
<feature type="compositionally biased region" description="Low complexity" evidence="4">
    <location>
        <begin position="245"/>
        <end position="277"/>
    </location>
</feature>
<dbReference type="PANTHER" id="PTHR37533:SF2">
    <property type="entry name" value="FLAGELLAR HOOK-LENGTH CONTROL PROTEIN"/>
    <property type="match status" value="1"/>
</dbReference>
<feature type="region of interest" description="Disordered" evidence="4">
    <location>
        <begin position="440"/>
        <end position="497"/>
    </location>
</feature>
<dbReference type="PRINTS" id="PR01007">
    <property type="entry name" value="FLGHOOKFLIK"/>
</dbReference>
<keyword evidence="6" id="KW-0966">Cell projection</keyword>